<dbReference type="GO" id="GO:0046677">
    <property type="term" value="P:response to antibiotic"/>
    <property type="evidence" value="ECO:0007669"/>
    <property type="project" value="UniProtKB-KW"/>
</dbReference>
<dbReference type="RefSeq" id="WP_063600566.1">
    <property type="nucleotide sequence ID" value="NZ_LITQ01000009.1"/>
</dbReference>
<evidence type="ECO:0000256" key="5">
    <source>
        <dbReference type="ARBA" id="ARBA00023251"/>
    </source>
</evidence>
<dbReference type="PRINTS" id="PR00315">
    <property type="entry name" value="ELONGATNFCT"/>
</dbReference>
<comment type="function">
    <text evidence="1">Abolishes the inhibitory effect of tetracyclin on protein synthesis by a non-covalent modification of the ribosomes.</text>
</comment>
<evidence type="ECO:0000256" key="1">
    <source>
        <dbReference type="ARBA" id="ARBA00003987"/>
    </source>
</evidence>
<dbReference type="Proteomes" id="UP000077384">
    <property type="component" value="Unassembled WGS sequence"/>
</dbReference>
<dbReference type="InterPro" id="IPR014721">
    <property type="entry name" value="Ribsml_uS5_D2-typ_fold_subgr"/>
</dbReference>
<feature type="domain" description="Tr-type G" evidence="6">
    <location>
        <begin position="1"/>
        <end position="234"/>
    </location>
</feature>
<dbReference type="InterPro" id="IPR035650">
    <property type="entry name" value="Tet_C"/>
</dbReference>
<evidence type="ECO:0000313" key="8">
    <source>
        <dbReference type="EMBL" id="OBR95216.1"/>
    </source>
</evidence>
<dbReference type="EMBL" id="LROR01000038">
    <property type="protein sequence ID" value="OBR95216.1"/>
    <property type="molecule type" value="Genomic_DNA"/>
</dbReference>
<keyword evidence="4" id="KW-0342">GTP-binding</keyword>
<dbReference type="GO" id="GO:0005525">
    <property type="term" value="F:GTP binding"/>
    <property type="evidence" value="ECO:0007669"/>
    <property type="project" value="UniProtKB-KW"/>
</dbReference>
<keyword evidence="5" id="KW-0046">Antibiotic resistance</keyword>
<protein>
    <submittedName>
        <fullName evidence="7">Tetracycline resistance protein TetM from transposon TnFO1</fullName>
    </submittedName>
</protein>
<dbReference type="PANTHER" id="PTHR43261:SF1">
    <property type="entry name" value="RIBOSOME-RELEASING FACTOR 2, MITOCHONDRIAL"/>
    <property type="match status" value="1"/>
</dbReference>
<dbReference type="SMART" id="SM00889">
    <property type="entry name" value="EFG_IV"/>
    <property type="match status" value="1"/>
</dbReference>
<dbReference type="InterPro" id="IPR035647">
    <property type="entry name" value="EFG_III/V"/>
</dbReference>
<name>A0A166TN47_9CLOT</name>
<dbReference type="NCBIfam" id="TIGR00231">
    <property type="entry name" value="small_GTP"/>
    <property type="match status" value="1"/>
</dbReference>
<organism evidence="7 9">
    <name type="scientific">Clostridium coskatii</name>
    <dbReference type="NCBI Taxonomy" id="1705578"/>
    <lineage>
        <taxon>Bacteria</taxon>
        <taxon>Bacillati</taxon>
        <taxon>Bacillota</taxon>
        <taxon>Clostridia</taxon>
        <taxon>Eubacteriales</taxon>
        <taxon>Clostridiaceae</taxon>
        <taxon>Clostridium</taxon>
    </lineage>
</organism>
<dbReference type="Pfam" id="PF03764">
    <property type="entry name" value="EFG_IV"/>
    <property type="match status" value="1"/>
</dbReference>
<dbReference type="InterPro" id="IPR005517">
    <property type="entry name" value="Transl_elong_EFG/EF2_IV"/>
</dbReference>
<dbReference type="InterPro" id="IPR000795">
    <property type="entry name" value="T_Tr_GTP-bd_dom"/>
</dbReference>
<dbReference type="SUPFAM" id="SSF54211">
    <property type="entry name" value="Ribosomal protein S5 domain 2-like"/>
    <property type="match status" value="1"/>
</dbReference>
<dbReference type="PANTHER" id="PTHR43261">
    <property type="entry name" value="TRANSLATION ELONGATION FACTOR G-RELATED"/>
    <property type="match status" value="1"/>
</dbReference>
<dbReference type="InterPro" id="IPR005225">
    <property type="entry name" value="Small_GTP-bd"/>
</dbReference>
<dbReference type="GO" id="GO:0006412">
    <property type="term" value="P:translation"/>
    <property type="evidence" value="ECO:0007669"/>
    <property type="project" value="UniProtKB-KW"/>
</dbReference>
<evidence type="ECO:0000256" key="4">
    <source>
        <dbReference type="ARBA" id="ARBA00023134"/>
    </source>
</evidence>
<dbReference type="InterPro" id="IPR020568">
    <property type="entry name" value="Ribosomal_Su5_D2-typ_SF"/>
</dbReference>
<evidence type="ECO:0000313" key="10">
    <source>
        <dbReference type="Proteomes" id="UP000093694"/>
    </source>
</evidence>
<evidence type="ECO:0000256" key="2">
    <source>
        <dbReference type="ARBA" id="ARBA00022741"/>
    </source>
</evidence>
<dbReference type="Pfam" id="PF14492">
    <property type="entry name" value="EFG_III"/>
    <property type="match status" value="1"/>
</dbReference>
<gene>
    <name evidence="7" type="primary">tetM</name>
    <name evidence="8" type="ORF">CLCOS_15400</name>
    <name evidence="7" type="ORF">WX73_03797</name>
</gene>
<dbReference type="Gene3D" id="3.40.50.300">
    <property type="entry name" value="P-loop containing nucleotide triphosphate hydrolases"/>
    <property type="match status" value="1"/>
</dbReference>
<dbReference type="Proteomes" id="UP000093694">
    <property type="component" value="Unassembled WGS sequence"/>
</dbReference>
<dbReference type="InterPro" id="IPR027417">
    <property type="entry name" value="P-loop_NTPase"/>
</dbReference>
<dbReference type="InterPro" id="IPR000640">
    <property type="entry name" value="EFG_V-like"/>
</dbReference>
<evidence type="ECO:0000256" key="3">
    <source>
        <dbReference type="ARBA" id="ARBA00022917"/>
    </source>
</evidence>
<accession>A0A166TN47</accession>
<dbReference type="Pfam" id="PF00009">
    <property type="entry name" value="GTP_EFTU"/>
    <property type="match status" value="1"/>
</dbReference>
<dbReference type="SUPFAM" id="SSF54980">
    <property type="entry name" value="EF-G C-terminal domain-like"/>
    <property type="match status" value="2"/>
</dbReference>
<dbReference type="SUPFAM" id="SSF50447">
    <property type="entry name" value="Translation proteins"/>
    <property type="match status" value="1"/>
</dbReference>
<comment type="caution">
    <text evidence="7">The sequence shown here is derived from an EMBL/GenBank/DDBJ whole genome shotgun (WGS) entry which is preliminary data.</text>
</comment>
<dbReference type="GO" id="GO:0032790">
    <property type="term" value="P:ribosome disassembly"/>
    <property type="evidence" value="ECO:0007669"/>
    <property type="project" value="TreeGrafter"/>
</dbReference>
<reference evidence="7 9" key="1">
    <citation type="journal article" date="2015" name="Biotechnol. Bioeng.">
        <title>Genome sequence and phenotypic characterization of Caulobacter segnis.</title>
        <authorList>
            <person name="Patel S."/>
            <person name="Fletcher B."/>
            <person name="Scott D.C."/>
            <person name="Ely B."/>
        </authorList>
    </citation>
    <scope>NUCLEOTIDE SEQUENCE [LARGE SCALE GENOMIC DNA]</scope>
    <source>
        <strain evidence="7 9">PS02</strain>
    </source>
</reference>
<sequence length="650" mass="73937">MNKTIGLFAHVDAGKTTLAEQILYHTKSIKNLGRVDHKDSFLDNNDIEKNRGITIFSDQAVFKYKSSNYYLVDTPGHADFSSEMERTIEIMDYAIVIISAVEGVQAQTEIVWQLLKKHGIPTFFFINKVDRIGANVEGILKDIRVNLTEDVCFISESVQLDKISKEIMEFAAERSDKLLQKYIEEDFENQLWLNSIRDMIFRSKLFPCMSGSALQDKGIDDFLEKLDVLTFTNYNDREKFQGIVYKIRHDKQKNKITYIKILEGTLKVRDEIAVNTSQDCYEKVTQIRICNGDKFKTVDEASAGELAAVSGLSDSIVGCGLGNCHRKVNYEMVPALKSRVIFDKGLNEKDVLACFKVLEEEDPALKVSCNEKLGEIQVNIMGTIQLEVLKELVKERFDLSVDFGPCEILYKETIVEASYGCGHFEPLRHYAEVYLKLEPGERNSGISFYNECSADDLDINYQKLIGKHIYEKDHHGILTGFPITDIKITLITGRSHVKHTCGGDFREATFRALRQGLEGVKNILLEPYYRFKIKVSADYMGRVLSDIQKLKGSFENPDNLNGEIIITGRGPVSTFMNYAVEFTSFTKGRGKINFVLDGYDICHNEEEVIEKIGYDKNADIEYTSTSVFCSKGQPFLVKGDRAREYMHCLK</sequence>
<dbReference type="GO" id="GO:0003924">
    <property type="term" value="F:GTPase activity"/>
    <property type="evidence" value="ECO:0007669"/>
    <property type="project" value="InterPro"/>
</dbReference>
<keyword evidence="3" id="KW-0648">Protein biosynthesis</keyword>
<dbReference type="InterPro" id="IPR053905">
    <property type="entry name" value="EF-G-like_DII"/>
</dbReference>
<dbReference type="AlphaFoldDB" id="A0A166TN47"/>
<evidence type="ECO:0000259" key="6">
    <source>
        <dbReference type="PROSITE" id="PS51722"/>
    </source>
</evidence>
<dbReference type="Gene3D" id="2.40.30.10">
    <property type="entry name" value="Translation factors"/>
    <property type="match status" value="1"/>
</dbReference>
<dbReference type="PATRIC" id="fig|1705578.3.peg.3871"/>
<dbReference type="Gene3D" id="3.30.70.240">
    <property type="match status" value="1"/>
</dbReference>
<dbReference type="PRINTS" id="PR01037">
    <property type="entry name" value="TCRTETOQM"/>
</dbReference>
<dbReference type="PROSITE" id="PS51722">
    <property type="entry name" value="G_TR_2"/>
    <property type="match status" value="1"/>
</dbReference>
<dbReference type="Gene3D" id="3.30.230.10">
    <property type="match status" value="1"/>
</dbReference>
<dbReference type="SUPFAM" id="SSF52540">
    <property type="entry name" value="P-loop containing nucleoside triphosphate hydrolases"/>
    <property type="match status" value="1"/>
</dbReference>
<keyword evidence="2" id="KW-0547">Nucleotide-binding</keyword>
<proteinExistence type="predicted"/>
<dbReference type="EMBL" id="LITQ01000009">
    <property type="protein sequence ID" value="OAA93887.1"/>
    <property type="molecule type" value="Genomic_DNA"/>
</dbReference>
<dbReference type="CDD" id="cd03711">
    <property type="entry name" value="Tet_C"/>
    <property type="match status" value="1"/>
</dbReference>
<keyword evidence="10" id="KW-1185">Reference proteome</keyword>
<dbReference type="InterPro" id="IPR009000">
    <property type="entry name" value="Transl_B-barrel_sf"/>
</dbReference>
<evidence type="ECO:0000313" key="7">
    <source>
        <dbReference type="EMBL" id="OAA93887.1"/>
    </source>
</evidence>
<dbReference type="Pfam" id="PF00679">
    <property type="entry name" value="EFG_C"/>
    <property type="match status" value="1"/>
</dbReference>
<dbReference type="Gene3D" id="3.30.70.870">
    <property type="entry name" value="Elongation Factor G (Translational Gtpase), domain 3"/>
    <property type="match status" value="1"/>
</dbReference>
<dbReference type="SMART" id="SM00838">
    <property type="entry name" value="EFG_C"/>
    <property type="match status" value="1"/>
</dbReference>
<dbReference type="InterPro" id="IPR041095">
    <property type="entry name" value="EFG_II"/>
</dbReference>
<dbReference type="Pfam" id="PF22042">
    <property type="entry name" value="EF-G_D2"/>
    <property type="match status" value="1"/>
</dbReference>
<evidence type="ECO:0000313" key="9">
    <source>
        <dbReference type="Proteomes" id="UP000077384"/>
    </source>
</evidence>
<reference evidence="8 10" key="2">
    <citation type="journal article" date="2016" name="Front. Microbiol.">
        <title>Industrial Acetogenic Biocatalysts: A Comparative Metabolic and Genomic Analysis.</title>
        <authorList>
            <person name="Bengelsdorf F."/>
            <person name="Poehlein A."/>
            <person name="Sonja S."/>
            <person name="Erz C."/>
            <person name="Hummel T."/>
            <person name="Hoffmeister S."/>
            <person name="Daniel R."/>
            <person name="Durre P."/>
        </authorList>
    </citation>
    <scope>NUCLEOTIDE SEQUENCE [LARGE SCALE GENOMIC DNA]</scope>
    <source>
        <strain evidence="8 10">PTA-10522</strain>
    </source>
</reference>